<proteinExistence type="predicted"/>
<sequence length="48" mass="5585">MLRFANEFEDAGNEWPNTDTLGPDRWHYQFRATIAEAIETILSKRSEG</sequence>
<reference evidence="2" key="1">
    <citation type="journal article" date="2021" name="ISME J.">
        <title>Evolutionary origin and ecological implication of a unique nif island in free-living Bradyrhizobium lineages.</title>
        <authorList>
            <person name="Tao J."/>
        </authorList>
    </citation>
    <scope>NUCLEOTIDE SEQUENCE [LARGE SCALE GENOMIC DNA]</scope>
    <source>
        <strain evidence="2">SZCCT0434</strain>
    </source>
</reference>
<evidence type="ECO:0000313" key="2">
    <source>
        <dbReference type="Proteomes" id="UP001315278"/>
    </source>
</evidence>
<accession>A0ABS5FXL4</accession>
<protein>
    <submittedName>
        <fullName evidence="1">Uncharacterized protein</fullName>
    </submittedName>
</protein>
<organism evidence="1 2">
    <name type="scientific">Bradyrhizobium jicamae</name>
    <dbReference type="NCBI Taxonomy" id="280332"/>
    <lineage>
        <taxon>Bacteria</taxon>
        <taxon>Pseudomonadati</taxon>
        <taxon>Pseudomonadota</taxon>
        <taxon>Alphaproteobacteria</taxon>
        <taxon>Hyphomicrobiales</taxon>
        <taxon>Nitrobacteraceae</taxon>
        <taxon>Bradyrhizobium</taxon>
    </lineage>
</organism>
<name>A0ABS5FXL4_9BRAD</name>
<dbReference type="EMBL" id="JAFCJH010000088">
    <property type="protein sequence ID" value="MBR0801560.1"/>
    <property type="molecule type" value="Genomic_DNA"/>
</dbReference>
<keyword evidence="2" id="KW-1185">Reference proteome</keyword>
<gene>
    <name evidence="1" type="ORF">JQ615_40115</name>
</gene>
<comment type="caution">
    <text evidence="1">The sequence shown here is derived from an EMBL/GenBank/DDBJ whole genome shotgun (WGS) entry which is preliminary data.</text>
</comment>
<evidence type="ECO:0000313" key="1">
    <source>
        <dbReference type="EMBL" id="MBR0801560.1"/>
    </source>
</evidence>
<dbReference type="RefSeq" id="WP_212395021.1">
    <property type="nucleotide sequence ID" value="NZ_JAFCJH010000088.1"/>
</dbReference>
<dbReference type="Proteomes" id="UP001315278">
    <property type="component" value="Unassembled WGS sequence"/>
</dbReference>